<dbReference type="RefSeq" id="YP_009187947.1">
    <property type="nucleotide sequence ID" value="NC_028661.1"/>
</dbReference>
<dbReference type="EMBL" id="KU064779">
    <property type="protein sequence ID" value="ALO79962.1"/>
    <property type="molecule type" value="Genomic_DNA"/>
</dbReference>
<evidence type="ECO:0000313" key="2">
    <source>
        <dbReference type="Proteomes" id="UP000203372"/>
    </source>
</evidence>
<protein>
    <submittedName>
        <fullName evidence="1">Uncharacterized protein</fullName>
    </submittedName>
</protein>
<keyword evidence="2" id="KW-1185">Reference proteome</keyword>
<dbReference type="Proteomes" id="UP000203372">
    <property type="component" value="Segment"/>
</dbReference>
<sequence>MRINELKASELTSLWSCENAEEIQAHHSLAHFSVDVEHRGLLYEVGNHSGWQGPYWLREGATGIIFRGSLSHLKDMIKLCSAAHHEPDAIR</sequence>
<gene>
    <name evidence="1" type="ORF">PPPL1_002</name>
</gene>
<proteinExistence type="predicted"/>
<reference evidence="1 2" key="1">
    <citation type="submission" date="2015-11" db="EMBL/GenBank/DDBJ databases">
        <title>Bacteriophage PPPL-1 effective to Pseudomonas syringae pathovars.</title>
        <authorList>
            <person name="Yu J.-G."/>
            <person name="Lim J.-A."/>
            <person name="Heu S."/>
            <person name="Oh C.-S."/>
        </authorList>
    </citation>
    <scope>NUCLEOTIDE SEQUENCE [LARGE SCALE GENOMIC DNA]</scope>
</reference>
<dbReference type="KEGG" id="vg:26516499"/>
<organism evidence="1 2">
    <name type="scientific">Pseudomonas phage PPPL-1</name>
    <dbReference type="NCBI Taxonomy" id="1755692"/>
    <lineage>
        <taxon>Viruses</taxon>
        <taxon>Duplodnaviria</taxon>
        <taxon>Heunggongvirae</taxon>
        <taxon>Uroviricota</taxon>
        <taxon>Caudoviricetes</taxon>
        <taxon>Autographivirales</taxon>
        <taxon>Autotranscriptaviridae</taxon>
        <taxon>Studiervirinae</taxon>
        <taxon>Hennigervirus</taxon>
        <taxon>Hennigervirus PPPL1</taxon>
        <taxon>Ghunavirus PPPL1</taxon>
    </lineage>
</organism>
<name>A0A0S2MVK6_9CAUD</name>
<dbReference type="GeneID" id="26516499"/>
<evidence type="ECO:0000313" key="1">
    <source>
        <dbReference type="EMBL" id="ALO79962.1"/>
    </source>
</evidence>
<accession>A0A0S2MVK6</accession>